<gene>
    <name evidence="2" type="ORF">DBY38_12715</name>
</gene>
<dbReference type="InterPro" id="IPR004518">
    <property type="entry name" value="MazG-like_dom"/>
</dbReference>
<dbReference type="Gene3D" id="1.10.287.1080">
    <property type="entry name" value="MazG-like"/>
    <property type="match status" value="1"/>
</dbReference>
<dbReference type="CDD" id="cd11542">
    <property type="entry name" value="NTP-PPase_u5"/>
    <property type="match status" value="1"/>
</dbReference>
<dbReference type="Pfam" id="PF03819">
    <property type="entry name" value="MazG"/>
    <property type="match status" value="1"/>
</dbReference>
<evidence type="ECO:0000313" key="2">
    <source>
        <dbReference type="EMBL" id="PWL51801.1"/>
    </source>
</evidence>
<evidence type="ECO:0000259" key="1">
    <source>
        <dbReference type="Pfam" id="PF03819"/>
    </source>
</evidence>
<organism evidence="2 3">
    <name type="scientific">Clostridium cadaveris</name>
    <dbReference type="NCBI Taxonomy" id="1529"/>
    <lineage>
        <taxon>Bacteria</taxon>
        <taxon>Bacillati</taxon>
        <taxon>Bacillota</taxon>
        <taxon>Clostridia</taxon>
        <taxon>Eubacteriales</taxon>
        <taxon>Clostridiaceae</taxon>
        <taxon>Clostridium</taxon>
    </lineage>
</organism>
<dbReference type="Proteomes" id="UP000246114">
    <property type="component" value="Unassembled WGS sequence"/>
</dbReference>
<protein>
    <submittedName>
        <fullName evidence="2">Nucleotide pyrophosphohydrolase</fullName>
    </submittedName>
</protein>
<dbReference type="EMBL" id="QAMZ01000053">
    <property type="protein sequence ID" value="PWL51801.1"/>
    <property type="molecule type" value="Genomic_DNA"/>
</dbReference>
<keyword evidence="2" id="KW-0378">Hydrolase</keyword>
<dbReference type="RefSeq" id="WP_168972116.1">
    <property type="nucleotide sequence ID" value="NZ_JABAGG010000006.1"/>
</dbReference>
<proteinExistence type="predicted"/>
<accession>A0A316M132</accession>
<dbReference type="GO" id="GO:0016787">
    <property type="term" value="F:hydrolase activity"/>
    <property type="evidence" value="ECO:0007669"/>
    <property type="project" value="UniProtKB-KW"/>
</dbReference>
<sequence>MEIKETVKAVHENAEKHGFWEDYNEIFDTEMSVKFRGQMINNAIGNRLMLISGEVAEAHEGLRKNDTENFKEELADIVIRVMDLCGGLRIDLEAEIKAKIEKNKDRPYKHGKSF</sequence>
<reference evidence="2 3" key="1">
    <citation type="submission" date="2018-03" db="EMBL/GenBank/DDBJ databases">
        <title>The uncultured portion of the human microbiome is neutrally assembled.</title>
        <authorList>
            <person name="Jeraldo P."/>
            <person name="Boardman L."/>
            <person name="White B.A."/>
            <person name="Nelson H."/>
            <person name="Goldenfeld N."/>
            <person name="Chia N."/>
        </authorList>
    </citation>
    <scope>NUCLEOTIDE SEQUENCE [LARGE SCALE GENOMIC DNA]</scope>
    <source>
        <strain evidence="2">CIM:MAG 903</strain>
    </source>
</reference>
<dbReference type="AlphaFoldDB" id="A0A316M132"/>
<name>A0A316M132_9CLOT</name>
<dbReference type="SUPFAM" id="SSF101386">
    <property type="entry name" value="all-alpha NTP pyrophosphatases"/>
    <property type="match status" value="1"/>
</dbReference>
<feature type="domain" description="NTP pyrophosphohydrolase MazG-like" evidence="1">
    <location>
        <begin position="50"/>
        <end position="106"/>
    </location>
</feature>
<evidence type="ECO:0000313" key="3">
    <source>
        <dbReference type="Proteomes" id="UP000246114"/>
    </source>
</evidence>
<comment type="caution">
    <text evidence="2">The sequence shown here is derived from an EMBL/GenBank/DDBJ whole genome shotgun (WGS) entry which is preliminary data.</text>
</comment>